<evidence type="ECO:0000256" key="8">
    <source>
        <dbReference type="SAM" id="Phobius"/>
    </source>
</evidence>
<comment type="similarity">
    <text evidence="2">Belongs to the major facilitator superfamily. Bcr/CmlA family.</text>
</comment>
<name>A0A918FCC4_AGRME</name>
<dbReference type="Proteomes" id="UP000610303">
    <property type="component" value="Unassembled WGS sequence"/>
</dbReference>
<comment type="subcellular location">
    <subcellularLocation>
        <location evidence="1">Cell membrane</location>
        <topology evidence="1">Multi-pass membrane protein</topology>
    </subcellularLocation>
</comment>
<feature type="transmembrane region" description="Helical" evidence="8">
    <location>
        <begin position="293"/>
        <end position="313"/>
    </location>
</feature>
<comment type="caution">
    <text evidence="10">The sequence shown here is derived from an EMBL/GenBank/DDBJ whole genome shotgun (WGS) entry which is preliminary data.</text>
</comment>
<feature type="domain" description="Major facilitator superfamily (MFS) profile" evidence="9">
    <location>
        <begin position="23"/>
        <end position="407"/>
    </location>
</feature>
<feature type="transmembrane region" description="Helical" evidence="8">
    <location>
        <begin position="90"/>
        <end position="110"/>
    </location>
</feature>
<evidence type="ECO:0000313" key="11">
    <source>
        <dbReference type="Proteomes" id="UP000610303"/>
    </source>
</evidence>
<dbReference type="Gene3D" id="1.20.1720.10">
    <property type="entry name" value="Multidrug resistance protein D"/>
    <property type="match status" value="1"/>
</dbReference>
<dbReference type="InterPro" id="IPR011701">
    <property type="entry name" value="MFS"/>
</dbReference>
<dbReference type="InterPro" id="IPR020846">
    <property type="entry name" value="MFS_dom"/>
</dbReference>
<evidence type="ECO:0000256" key="7">
    <source>
        <dbReference type="ARBA" id="ARBA00023136"/>
    </source>
</evidence>
<dbReference type="CDD" id="cd17320">
    <property type="entry name" value="MFS_MdfA_MDR_like"/>
    <property type="match status" value="1"/>
</dbReference>
<feature type="transmembrane region" description="Helical" evidence="8">
    <location>
        <begin position="319"/>
        <end position="343"/>
    </location>
</feature>
<keyword evidence="7 8" id="KW-0472">Membrane</keyword>
<evidence type="ECO:0000256" key="4">
    <source>
        <dbReference type="ARBA" id="ARBA00022475"/>
    </source>
</evidence>
<feature type="transmembrane region" description="Helical" evidence="8">
    <location>
        <begin position="20"/>
        <end position="38"/>
    </location>
</feature>
<feature type="transmembrane region" description="Helical" evidence="8">
    <location>
        <begin position="226"/>
        <end position="247"/>
    </location>
</feature>
<reference evidence="10" key="2">
    <citation type="submission" date="2020-09" db="EMBL/GenBank/DDBJ databases">
        <authorList>
            <person name="Sun Q."/>
            <person name="Ohkuma M."/>
        </authorList>
    </citation>
    <scope>NUCLEOTIDE SEQUENCE</scope>
    <source>
        <strain evidence="10">JCM 3346</strain>
    </source>
</reference>
<keyword evidence="3" id="KW-0813">Transport</keyword>
<feature type="transmembrane region" description="Helical" evidence="8">
    <location>
        <begin position="262"/>
        <end position="281"/>
    </location>
</feature>
<gene>
    <name evidence="10" type="ORF">GCM10010196_13270</name>
</gene>
<dbReference type="SUPFAM" id="SSF103473">
    <property type="entry name" value="MFS general substrate transporter"/>
    <property type="match status" value="1"/>
</dbReference>
<dbReference type="PROSITE" id="PS50850">
    <property type="entry name" value="MFS"/>
    <property type="match status" value="1"/>
</dbReference>
<evidence type="ECO:0000256" key="6">
    <source>
        <dbReference type="ARBA" id="ARBA00022989"/>
    </source>
</evidence>
<evidence type="ECO:0000256" key="1">
    <source>
        <dbReference type="ARBA" id="ARBA00004651"/>
    </source>
</evidence>
<evidence type="ECO:0000256" key="2">
    <source>
        <dbReference type="ARBA" id="ARBA00006236"/>
    </source>
</evidence>
<feature type="transmembrane region" description="Helical" evidence="8">
    <location>
        <begin position="380"/>
        <end position="405"/>
    </location>
</feature>
<dbReference type="RefSeq" id="WP_229781558.1">
    <property type="nucleotide sequence ID" value="NZ_BMRJ01000001.1"/>
</dbReference>
<feature type="transmembrane region" description="Helical" evidence="8">
    <location>
        <begin position="177"/>
        <end position="197"/>
    </location>
</feature>
<accession>A0A918FCC4</accession>
<feature type="transmembrane region" description="Helical" evidence="8">
    <location>
        <begin position="58"/>
        <end position="78"/>
    </location>
</feature>
<protein>
    <submittedName>
        <fullName evidence="10">Bcr/CflA family drug resistance efflux transporter</fullName>
    </submittedName>
</protein>
<dbReference type="Pfam" id="PF07690">
    <property type="entry name" value="MFS_1"/>
    <property type="match status" value="1"/>
</dbReference>
<dbReference type="EMBL" id="BMRJ01000001">
    <property type="protein sequence ID" value="GGR21214.1"/>
    <property type="molecule type" value="Genomic_DNA"/>
</dbReference>
<keyword evidence="4" id="KW-1003">Cell membrane</keyword>
<dbReference type="PANTHER" id="PTHR23502">
    <property type="entry name" value="MAJOR FACILITATOR SUPERFAMILY"/>
    <property type="match status" value="1"/>
</dbReference>
<dbReference type="GO" id="GO:0005886">
    <property type="term" value="C:plasma membrane"/>
    <property type="evidence" value="ECO:0007669"/>
    <property type="project" value="UniProtKB-SubCell"/>
</dbReference>
<feature type="transmembrane region" description="Helical" evidence="8">
    <location>
        <begin position="116"/>
        <end position="135"/>
    </location>
</feature>
<dbReference type="GO" id="GO:0042910">
    <property type="term" value="F:xenobiotic transmembrane transporter activity"/>
    <property type="evidence" value="ECO:0007669"/>
    <property type="project" value="InterPro"/>
</dbReference>
<evidence type="ECO:0000256" key="3">
    <source>
        <dbReference type="ARBA" id="ARBA00022448"/>
    </source>
</evidence>
<dbReference type="PROSITE" id="PS00216">
    <property type="entry name" value="SUGAR_TRANSPORT_1"/>
    <property type="match status" value="1"/>
</dbReference>
<dbReference type="NCBIfam" id="TIGR00710">
    <property type="entry name" value="efflux_Bcr_CflA"/>
    <property type="match status" value="1"/>
</dbReference>
<dbReference type="InterPro" id="IPR005829">
    <property type="entry name" value="Sugar_transporter_CS"/>
</dbReference>
<reference evidence="10" key="1">
    <citation type="journal article" date="2014" name="Int. J. Syst. Evol. Microbiol.">
        <title>Complete genome sequence of Corynebacterium casei LMG S-19264T (=DSM 44701T), isolated from a smear-ripened cheese.</title>
        <authorList>
            <consortium name="US DOE Joint Genome Institute (JGI-PGF)"/>
            <person name="Walter F."/>
            <person name="Albersmeier A."/>
            <person name="Kalinowski J."/>
            <person name="Ruckert C."/>
        </authorList>
    </citation>
    <scope>NUCLEOTIDE SEQUENCE</scope>
    <source>
        <strain evidence="10">JCM 3346</strain>
    </source>
</reference>
<sequence length="413" mass="41487">MTHDAGAARPAGSARPVMGVGRAMLVLGLLEAFGPLSMDLYLPSLPQLATSLGTSDALAQATMSVCMIGLGLGQLVAGPLSDRFGRRRPLLVGVALFTVLSLVCVVAPSIEVLLLARFLQGLAGSAGIVICLAVARDLYSGAELSRMLSLLMLVSASAPIVAPVIGGQLALVMDWRGIFGVLGGVGALLFVLALTLMRETLPPERRHGGGFAASGRHLGALARDGLFLAVLGASAAGGVAFFAYLSMSSFVLQDEFGLSPQLFSLCFAANAVANMAGAQLSRVLVRRTGPARMYLLGLSVTAACALLLLGGAIAGGALWVILALGLFLASVGVGGPNGSTLALSAHGDRAGTASAVLGTAQFTVGPIVAPLASLTGATALAMGSTIAAGALVALALGWAVVFPVLRRRGALAP</sequence>
<feature type="transmembrane region" description="Helical" evidence="8">
    <location>
        <begin position="355"/>
        <end position="374"/>
    </location>
</feature>
<dbReference type="InterPro" id="IPR036259">
    <property type="entry name" value="MFS_trans_sf"/>
</dbReference>
<keyword evidence="5 8" id="KW-0812">Transmembrane</keyword>
<feature type="transmembrane region" description="Helical" evidence="8">
    <location>
        <begin position="147"/>
        <end position="171"/>
    </location>
</feature>
<dbReference type="AlphaFoldDB" id="A0A918FCC4"/>
<evidence type="ECO:0000256" key="5">
    <source>
        <dbReference type="ARBA" id="ARBA00022692"/>
    </source>
</evidence>
<evidence type="ECO:0000313" key="10">
    <source>
        <dbReference type="EMBL" id="GGR21214.1"/>
    </source>
</evidence>
<keyword evidence="11" id="KW-1185">Reference proteome</keyword>
<dbReference type="PANTHER" id="PTHR23502:SF132">
    <property type="entry name" value="POLYAMINE TRANSPORTER 2-RELATED"/>
    <property type="match status" value="1"/>
</dbReference>
<evidence type="ECO:0000259" key="9">
    <source>
        <dbReference type="PROSITE" id="PS50850"/>
    </source>
</evidence>
<keyword evidence="6 8" id="KW-1133">Transmembrane helix</keyword>
<organism evidence="10 11">
    <name type="scientific">Agromyces mediolanus</name>
    <name type="common">Corynebacterium mediolanum</name>
    <dbReference type="NCBI Taxonomy" id="41986"/>
    <lineage>
        <taxon>Bacteria</taxon>
        <taxon>Bacillati</taxon>
        <taxon>Actinomycetota</taxon>
        <taxon>Actinomycetes</taxon>
        <taxon>Micrococcales</taxon>
        <taxon>Microbacteriaceae</taxon>
        <taxon>Agromyces</taxon>
    </lineage>
</organism>
<dbReference type="InterPro" id="IPR004812">
    <property type="entry name" value="Efflux_drug-R_Bcr/CmlA"/>
</dbReference>
<dbReference type="GO" id="GO:1990961">
    <property type="term" value="P:xenobiotic detoxification by transmembrane export across the plasma membrane"/>
    <property type="evidence" value="ECO:0007669"/>
    <property type="project" value="InterPro"/>
</dbReference>
<proteinExistence type="inferred from homology"/>